<reference evidence="1 2" key="1">
    <citation type="submission" date="2017-01" db="EMBL/GenBank/DDBJ databases">
        <title>Complete genome sequence of esterase-producing bacterium Croceicoccus marinus E4A9.</title>
        <authorList>
            <person name="Wu Y.-H."/>
            <person name="Cheng H."/>
            <person name="Xu L."/>
            <person name="Huo Y.-Y."/>
            <person name="Wang C.-S."/>
            <person name="Xu X.-W."/>
        </authorList>
    </citation>
    <scope>NUCLEOTIDE SEQUENCE [LARGE SCALE GENOMIC DNA]</scope>
    <source>
        <strain evidence="1 2">E4A9</strain>
    </source>
</reference>
<dbReference type="AlphaFoldDB" id="A0A1Z1FA87"/>
<sequence>MRKLQFDQGGIMKKWIFPAALLLGGCTTFSNMENGLNVLMGQPIQVAFDNLGYPSGQMKVGDDTVYGWGRNFTMNMPTTSTAQTFGTVGTTPYSGTTTATSWTPTQYSCDVKIIAGPDGIIKDWQYNGNMGGCEAFAKPLGRLAKSHQP</sequence>
<dbReference type="Proteomes" id="UP000195807">
    <property type="component" value="Chromosome"/>
</dbReference>
<gene>
    <name evidence="1" type="ORF">A9D14_05075</name>
</gene>
<dbReference type="EMBL" id="CP019602">
    <property type="protein sequence ID" value="ARU15664.1"/>
    <property type="molecule type" value="Genomic_DNA"/>
</dbReference>
<evidence type="ECO:0000313" key="1">
    <source>
        <dbReference type="EMBL" id="ARU15664.1"/>
    </source>
</evidence>
<accession>A0A1Z1FA87</accession>
<keyword evidence="2" id="KW-1185">Reference proteome</keyword>
<dbReference type="PROSITE" id="PS51257">
    <property type="entry name" value="PROKAR_LIPOPROTEIN"/>
    <property type="match status" value="1"/>
</dbReference>
<name>A0A1Z1FA87_9SPHN</name>
<protein>
    <recommendedName>
        <fullName evidence="3">Lipoprotein</fullName>
    </recommendedName>
</protein>
<proteinExistence type="predicted"/>
<organism evidence="1 2">
    <name type="scientific">Croceicoccus marinus</name>
    <dbReference type="NCBI Taxonomy" id="450378"/>
    <lineage>
        <taxon>Bacteria</taxon>
        <taxon>Pseudomonadati</taxon>
        <taxon>Pseudomonadota</taxon>
        <taxon>Alphaproteobacteria</taxon>
        <taxon>Sphingomonadales</taxon>
        <taxon>Erythrobacteraceae</taxon>
        <taxon>Croceicoccus</taxon>
    </lineage>
</organism>
<dbReference type="KEGG" id="cman:A9D14_05075"/>
<evidence type="ECO:0008006" key="3">
    <source>
        <dbReference type="Google" id="ProtNLM"/>
    </source>
</evidence>
<evidence type="ECO:0000313" key="2">
    <source>
        <dbReference type="Proteomes" id="UP000195807"/>
    </source>
</evidence>